<protein>
    <submittedName>
        <fullName evidence="2">Uncharacterized protein</fullName>
    </submittedName>
</protein>
<name>M7ZY15_TRIUA</name>
<gene>
    <name evidence="2" type="ORF">TRIUR3_28131</name>
</gene>
<evidence type="ECO:0000256" key="1">
    <source>
        <dbReference type="SAM" id="MobiDB-lite"/>
    </source>
</evidence>
<dbReference type="EMBL" id="KD049800">
    <property type="protein sequence ID" value="EMS64967.1"/>
    <property type="molecule type" value="Genomic_DNA"/>
</dbReference>
<reference evidence="2" key="1">
    <citation type="journal article" date="2013" name="Nature">
        <title>Draft genome of the wheat A-genome progenitor Triticum urartu.</title>
        <authorList>
            <person name="Ling H.Q."/>
            <person name="Zhao S."/>
            <person name="Liu D."/>
            <person name="Wang J."/>
            <person name="Sun H."/>
            <person name="Zhang C."/>
            <person name="Fan H."/>
            <person name="Li D."/>
            <person name="Dong L."/>
            <person name="Tao Y."/>
            <person name="Gao C."/>
            <person name="Wu H."/>
            <person name="Li Y."/>
            <person name="Cui Y."/>
            <person name="Guo X."/>
            <person name="Zheng S."/>
            <person name="Wang B."/>
            <person name="Yu K."/>
            <person name="Liang Q."/>
            <person name="Yang W."/>
            <person name="Lou X."/>
            <person name="Chen J."/>
            <person name="Feng M."/>
            <person name="Jian J."/>
            <person name="Zhang X."/>
            <person name="Luo G."/>
            <person name="Jiang Y."/>
            <person name="Liu J."/>
            <person name="Wang Z."/>
            <person name="Sha Y."/>
            <person name="Zhang B."/>
            <person name="Wu H."/>
            <person name="Tang D."/>
            <person name="Shen Q."/>
            <person name="Xue P."/>
            <person name="Zou S."/>
            <person name="Wang X."/>
            <person name="Liu X."/>
            <person name="Wang F."/>
            <person name="Yang Y."/>
            <person name="An X."/>
            <person name="Dong Z."/>
            <person name="Zhang K."/>
            <person name="Zhang X."/>
            <person name="Luo M.C."/>
            <person name="Dvorak J."/>
            <person name="Tong Y."/>
            <person name="Wang J."/>
            <person name="Yang H."/>
            <person name="Li Z."/>
            <person name="Wang D."/>
            <person name="Zhang A."/>
            <person name="Wang J."/>
        </authorList>
    </citation>
    <scope>NUCLEOTIDE SEQUENCE</scope>
</reference>
<feature type="compositionally biased region" description="Low complexity" evidence="1">
    <location>
        <begin position="59"/>
        <end position="68"/>
    </location>
</feature>
<proteinExistence type="predicted"/>
<accession>M7ZY15</accession>
<evidence type="ECO:0000313" key="2">
    <source>
        <dbReference type="EMBL" id="EMS64967.1"/>
    </source>
</evidence>
<sequence>MAWSTCDPWHSARGDSIMEGLYINLAAHPMKQGGAAAPRAILVAARTVQTNRQQAHGRSSAAEAGAGSELRKPPAGGAGGAAGIRGSAPCPQSVPSESRRRY</sequence>
<dbReference type="AlphaFoldDB" id="M7ZY15"/>
<organism evidence="2">
    <name type="scientific">Triticum urartu</name>
    <name type="common">Red wild einkorn</name>
    <name type="synonym">Crithodium urartu</name>
    <dbReference type="NCBI Taxonomy" id="4572"/>
    <lineage>
        <taxon>Eukaryota</taxon>
        <taxon>Viridiplantae</taxon>
        <taxon>Streptophyta</taxon>
        <taxon>Embryophyta</taxon>
        <taxon>Tracheophyta</taxon>
        <taxon>Spermatophyta</taxon>
        <taxon>Magnoliopsida</taxon>
        <taxon>Liliopsida</taxon>
        <taxon>Poales</taxon>
        <taxon>Poaceae</taxon>
        <taxon>BOP clade</taxon>
        <taxon>Pooideae</taxon>
        <taxon>Triticodae</taxon>
        <taxon>Triticeae</taxon>
        <taxon>Triticinae</taxon>
        <taxon>Triticum</taxon>
    </lineage>
</organism>
<feature type="region of interest" description="Disordered" evidence="1">
    <location>
        <begin position="51"/>
        <end position="102"/>
    </location>
</feature>